<evidence type="ECO:0000259" key="3">
    <source>
        <dbReference type="PROSITE" id="PS50801"/>
    </source>
</evidence>
<evidence type="ECO:0000313" key="5">
    <source>
        <dbReference type="EMBL" id="QGY44331.1"/>
    </source>
</evidence>
<dbReference type="Pfam" id="PF01740">
    <property type="entry name" value="STAS"/>
    <property type="match status" value="1"/>
</dbReference>
<dbReference type="PROSITE" id="PS50885">
    <property type="entry name" value="HAMP"/>
    <property type="match status" value="1"/>
</dbReference>
<gene>
    <name evidence="5" type="ORF">GM418_11885</name>
</gene>
<dbReference type="InterPro" id="IPR036513">
    <property type="entry name" value="STAS_dom_sf"/>
</dbReference>
<keyword evidence="6" id="KW-1185">Reference proteome</keyword>
<feature type="coiled-coil region" evidence="2">
    <location>
        <begin position="52"/>
        <end position="89"/>
    </location>
</feature>
<evidence type="ECO:0000256" key="2">
    <source>
        <dbReference type="SAM" id="Coils"/>
    </source>
</evidence>
<keyword evidence="2" id="KW-0175">Coiled coil</keyword>
<name>A0A6I6JPE8_9BACT</name>
<feature type="domain" description="STAS" evidence="3">
    <location>
        <begin position="94"/>
        <end position="205"/>
    </location>
</feature>
<dbReference type="PROSITE" id="PS50801">
    <property type="entry name" value="STAS"/>
    <property type="match status" value="1"/>
</dbReference>
<keyword evidence="1" id="KW-0597">Phosphoprotein</keyword>
<dbReference type="EMBL" id="CP046401">
    <property type="protein sequence ID" value="QGY44331.1"/>
    <property type="molecule type" value="Genomic_DNA"/>
</dbReference>
<dbReference type="PANTHER" id="PTHR33745:SF3">
    <property type="entry name" value="RSBT CO-ANTAGONIST PROTEIN RSBRC"/>
    <property type="match status" value="1"/>
</dbReference>
<dbReference type="InterPro" id="IPR002645">
    <property type="entry name" value="STAS_dom"/>
</dbReference>
<dbReference type="PANTHER" id="PTHR33745">
    <property type="entry name" value="RSBT ANTAGONIST PROTEIN RSBS-RELATED"/>
    <property type="match status" value="1"/>
</dbReference>
<dbReference type="GO" id="GO:0016020">
    <property type="term" value="C:membrane"/>
    <property type="evidence" value="ECO:0007669"/>
    <property type="project" value="InterPro"/>
</dbReference>
<evidence type="ECO:0000259" key="4">
    <source>
        <dbReference type="PROSITE" id="PS50885"/>
    </source>
</evidence>
<dbReference type="AlphaFoldDB" id="A0A6I6JPE8"/>
<dbReference type="Gene3D" id="3.30.750.24">
    <property type="entry name" value="STAS domain"/>
    <property type="match status" value="1"/>
</dbReference>
<evidence type="ECO:0000256" key="1">
    <source>
        <dbReference type="ARBA" id="ARBA00022553"/>
    </source>
</evidence>
<reference evidence="5 6" key="1">
    <citation type="submission" date="2019-11" db="EMBL/GenBank/DDBJ databases">
        <authorList>
            <person name="Zheng R.K."/>
            <person name="Sun C.M."/>
        </authorList>
    </citation>
    <scope>NUCLEOTIDE SEQUENCE [LARGE SCALE GENOMIC DNA]</scope>
    <source>
        <strain evidence="5 6">WC007</strain>
    </source>
</reference>
<dbReference type="SUPFAM" id="SSF52091">
    <property type="entry name" value="SpoIIaa-like"/>
    <property type="match status" value="1"/>
</dbReference>
<protein>
    <submittedName>
        <fullName evidence="5">STAS domain-containing protein</fullName>
    </submittedName>
</protein>
<feature type="domain" description="HAMP" evidence="4">
    <location>
        <begin position="8"/>
        <end position="60"/>
    </location>
</feature>
<dbReference type="InterPro" id="IPR003660">
    <property type="entry name" value="HAMP_dom"/>
</dbReference>
<sequence length="229" mass="25681">MENNLDFKNAKERIEHIEDVLSSVAAGDLDKRLQTDIEDDLTGIEEAINILIEDLTYELKQSKKMKEELEDKLNKIQEQQKTIIQQQEDLLELSSPVTKVWDNVLILPVIGTLDSQRTQIMMENLLQKIVETGCTIAILDITGVPTVDTQVANHLLKTVTAARLLGADCIISGISPAIAQTIVHLGIDLSSIKTKATLQDAMLFAMKKNNQLFEGKIHLEHKEQEEDDK</sequence>
<accession>A0A6I6JPE8</accession>
<dbReference type="InterPro" id="IPR051932">
    <property type="entry name" value="Bact_StressResp_Reg"/>
</dbReference>
<organism evidence="5 6">
    <name type="scientific">Maribellus comscasis</name>
    <dbReference type="NCBI Taxonomy" id="2681766"/>
    <lineage>
        <taxon>Bacteria</taxon>
        <taxon>Pseudomonadati</taxon>
        <taxon>Bacteroidota</taxon>
        <taxon>Bacteroidia</taxon>
        <taxon>Marinilabiliales</taxon>
        <taxon>Prolixibacteraceae</taxon>
        <taxon>Maribellus</taxon>
    </lineage>
</organism>
<dbReference type="RefSeq" id="WP_158866332.1">
    <property type="nucleotide sequence ID" value="NZ_CP046401.1"/>
</dbReference>
<dbReference type="Proteomes" id="UP000428260">
    <property type="component" value="Chromosome"/>
</dbReference>
<dbReference type="GO" id="GO:0007165">
    <property type="term" value="P:signal transduction"/>
    <property type="evidence" value="ECO:0007669"/>
    <property type="project" value="InterPro"/>
</dbReference>
<evidence type="ECO:0000313" key="6">
    <source>
        <dbReference type="Proteomes" id="UP000428260"/>
    </source>
</evidence>
<dbReference type="CDD" id="cd07041">
    <property type="entry name" value="STAS_RsbR_RsbS_like"/>
    <property type="match status" value="1"/>
</dbReference>
<dbReference type="KEGG" id="mcos:GM418_11885"/>
<proteinExistence type="predicted"/>